<gene>
    <name evidence="1" type="ordered locus">PC1_0902</name>
</gene>
<evidence type="ECO:0000313" key="2">
    <source>
        <dbReference type="Proteomes" id="UP000002736"/>
    </source>
</evidence>
<sequence>MSRMQSMKGIDTFACLRTELAEYNIVYVSFKVY</sequence>
<reference evidence="1 2" key="1">
    <citation type="submission" date="2009-07" db="EMBL/GenBank/DDBJ databases">
        <title>Complete sequence of Pectobacterium carotovorum subsp. carotovorum PC1.</title>
        <authorList>
            <consortium name="US DOE Joint Genome Institute"/>
            <person name="Lucas S."/>
            <person name="Copeland A."/>
            <person name="Lapidus A."/>
            <person name="Glavina del Rio T."/>
            <person name="Tice H."/>
            <person name="Bruce D."/>
            <person name="Goodwin L."/>
            <person name="Pitluck S."/>
            <person name="Munk A.C."/>
            <person name="Brettin T."/>
            <person name="Detter J.C."/>
            <person name="Han C."/>
            <person name="Tapia R."/>
            <person name="Larimer F."/>
            <person name="Land M."/>
            <person name="Hauser L."/>
            <person name="Kyrpides N."/>
            <person name="Mikhailova N."/>
            <person name="Balakrishnan V."/>
            <person name="Glasner J."/>
            <person name="Perna N.T."/>
        </authorList>
    </citation>
    <scope>NUCLEOTIDE SEQUENCE [LARGE SCALE GENOMIC DNA]</scope>
    <source>
        <strain evidence="1 2">PC1</strain>
    </source>
</reference>
<evidence type="ECO:0000313" key="1">
    <source>
        <dbReference type="EMBL" id="ACT11952.1"/>
    </source>
</evidence>
<dbReference type="STRING" id="561230.PC1_0902"/>
<dbReference type="KEGG" id="pct:PC1_0902"/>
<organism evidence="1 2">
    <name type="scientific">Pectobacterium carotovorum subsp. carotovorum (strain PC1)</name>
    <dbReference type="NCBI Taxonomy" id="561230"/>
    <lineage>
        <taxon>Bacteria</taxon>
        <taxon>Pseudomonadati</taxon>
        <taxon>Pseudomonadota</taxon>
        <taxon>Gammaproteobacteria</taxon>
        <taxon>Enterobacterales</taxon>
        <taxon>Pectobacteriaceae</taxon>
        <taxon>Pectobacterium</taxon>
    </lineage>
</organism>
<proteinExistence type="predicted"/>
<name>C6DAE4_PECCP</name>
<dbReference type="HOGENOM" id="CLU_3383137_0_0_6"/>
<dbReference type="Proteomes" id="UP000002736">
    <property type="component" value="Chromosome"/>
</dbReference>
<accession>C6DAE4</accession>
<dbReference type="AlphaFoldDB" id="C6DAE4"/>
<protein>
    <submittedName>
        <fullName evidence="1">Uncharacterized protein</fullName>
    </submittedName>
</protein>
<dbReference type="EMBL" id="CP001657">
    <property type="protein sequence ID" value="ACT11952.1"/>
    <property type="molecule type" value="Genomic_DNA"/>
</dbReference>